<evidence type="ECO:0000256" key="2">
    <source>
        <dbReference type="ARBA" id="ARBA00022723"/>
    </source>
</evidence>
<protein>
    <submittedName>
        <fullName evidence="8">Alcohol dehydrogenase</fullName>
    </submittedName>
</protein>
<dbReference type="RefSeq" id="WP_239071226.1">
    <property type="nucleotide sequence ID" value="NZ_BONK01000022.1"/>
</dbReference>
<keyword evidence="4" id="KW-0560">Oxidoreductase</keyword>
<dbReference type="GO" id="GO:0016491">
    <property type="term" value="F:oxidoreductase activity"/>
    <property type="evidence" value="ECO:0007669"/>
    <property type="project" value="UniProtKB-KW"/>
</dbReference>
<evidence type="ECO:0000259" key="7">
    <source>
        <dbReference type="SMART" id="SM00829"/>
    </source>
</evidence>
<dbReference type="InterPro" id="IPR013149">
    <property type="entry name" value="ADH-like_C"/>
</dbReference>
<dbReference type="InterPro" id="IPR011032">
    <property type="entry name" value="GroES-like_sf"/>
</dbReference>
<proteinExistence type="inferred from homology"/>
<evidence type="ECO:0000256" key="4">
    <source>
        <dbReference type="ARBA" id="ARBA00023002"/>
    </source>
</evidence>
<dbReference type="InterPro" id="IPR020843">
    <property type="entry name" value="ER"/>
</dbReference>
<keyword evidence="2 5" id="KW-0479">Metal-binding</keyword>
<evidence type="ECO:0000256" key="3">
    <source>
        <dbReference type="ARBA" id="ARBA00022833"/>
    </source>
</evidence>
<dbReference type="InterPro" id="IPR013154">
    <property type="entry name" value="ADH-like_N"/>
</dbReference>
<dbReference type="SMART" id="SM00829">
    <property type="entry name" value="PKS_ER"/>
    <property type="match status" value="1"/>
</dbReference>
<feature type="region of interest" description="Disordered" evidence="6">
    <location>
        <begin position="1"/>
        <end position="45"/>
    </location>
</feature>
<dbReference type="InterPro" id="IPR002328">
    <property type="entry name" value="ADH_Zn_CS"/>
</dbReference>
<gene>
    <name evidence="8" type="ORF">Cch01nite_43980</name>
</gene>
<evidence type="ECO:0000313" key="9">
    <source>
        <dbReference type="Proteomes" id="UP000632740"/>
    </source>
</evidence>
<dbReference type="PROSITE" id="PS00059">
    <property type="entry name" value="ADH_ZINC"/>
    <property type="match status" value="1"/>
</dbReference>
<evidence type="ECO:0000256" key="6">
    <source>
        <dbReference type="SAM" id="MobiDB-lite"/>
    </source>
</evidence>
<feature type="domain" description="Enoyl reductase (ER)" evidence="7">
    <location>
        <begin position="49"/>
        <end position="380"/>
    </location>
</feature>
<dbReference type="InterPro" id="IPR036291">
    <property type="entry name" value="NAD(P)-bd_dom_sf"/>
</dbReference>
<dbReference type="Gene3D" id="3.40.50.720">
    <property type="entry name" value="NAD(P)-binding Rossmann-like Domain"/>
    <property type="match status" value="1"/>
</dbReference>
<sequence>MTTSQTPGTAAAGHPTLSTQEDSMITKDSNATTRELETTSGTMRRAVAGPSVGVRVEGADVPVPAAGEVLVRSTLVGICGSDTHAVAGHHPFLTAPYVPGHEATGVVAATGPGADRFAPGQRVLLKPNVACGTCLNCAAGRTNACETLRWIGCDPSRELSGAMADYFVAPQSNLYAVPDALSDEAAALVECLATPVHAARVAGDLTDARVVVLGAGTIGVLCVVAALRAGAAAVVVTDMEQSKIDRAVRIGAAGGAVANATDADDQVVAALGGPADVVFDCVANERSLAQAVGLLRRAGTLLIVGVPPRPGSLDLPNIQDRELRVQGCAAYTEADIETSIAIAGDGALPVSEIVSATYPLDEVATAFERAAADSSGKVLVSP</sequence>
<dbReference type="Pfam" id="PF08240">
    <property type="entry name" value="ADH_N"/>
    <property type="match status" value="1"/>
</dbReference>
<name>A0A919P9E6_9CELL</name>
<evidence type="ECO:0000256" key="5">
    <source>
        <dbReference type="RuleBase" id="RU361277"/>
    </source>
</evidence>
<dbReference type="Gene3D" id="3.90.180.10">
    <property type="entry name" value="Medium-chain alcohol dehydrogenases, catalytic domain"/>
    <property type="match status" value="1"/>
</dbReference>
<dbReference type="InterPro" id="IPR050129">
    <property type="entry name" value="Zn_alcohol_dh"/>
</dbReference>
<dbReference type="SUPFAM" id="SSF51735">
    <property type="entry name" value="NAD(P)-binding Rossmann-fold domains"/>
    <property type="match status" value="1"/>
</dbReference>
<dbReference type="PANTHER" id="PTHR43401:SF2">
    <property type="entry name" value="L-THREONINE 3-DEHYDROGENASE"/>
    <property type="match status" value="1"/>
</dbReference>
<dbReference type="SUPFAM" id="SSF50129">
    <property type="entry name" value="GroES-like"/>
    <property type="match status" value="1"/>
</dbReference>
<keyword evidence="3 5" id="KW-0862">Zinc</keyword>
<reference evidence="8" key="1">
    <citation type="submission" date="2021-01" db="EMBL/GenBank/DDBJ databases">
        <title>Whole genome shotgun sequence of Cellulomonas chitinilytica NBRC 110799.</title>
        <authorList>
            <person name="Komaki H."/>
            <person name="Tamura T."/>
        </authorList>
    </citation>
    <scope>NUCLEOTIDE SEQUENCE</scope>
    <source>
        <strain evidence="8">NBRC 110799</strain>
    </source>
</reference>
<dbReference type="GO" id="GO:0008270">
    <property type="term" value="F:zinc ion binding"/>
    <property type="evidence" value="ECO:0007669"/>
    <property type="project" value="InterPro"/>
</dbReference>
<dbReference type="PANTHER" id="PTHR43401">
    <property type="entry name" value="L-THREONINE 3-DEHYDROGENASE"/>
    <property type="match status" value="1"/>
</dbReference>
<evidence type="ECO:0000313" key="8">
    <source>
        <dbReference type="EMBL" id="GIG23674.1"/>
    </source>
</evidence>
<dbReference type="AlphaFoldDB" id="A0A919P9E6"/>
<comment type="cofactor">
    <cofactor evidence="1 5">
        <name>Zn(2+)</name>
        <dbReference type="ChEBI" id="CHEBI:29105"/>
    </cofactor>
</comment>
<keyword evidence="9" id="KW-1185">Reference proteome</keyword>
<evidence type="ECO:0000256" key="1">
    <source>
        <dbReference type="ARBA" id="ARBA00001947"/>
    </source>
</evidence>
<organism evidence="8 9">
    <name type="scientific">Cellulomonas chitinilytica</name>
    <dbReference type="NCBI Taxonomy" id="398759"/>
    <lineage>
        <taxon>Bacteria</taxon>
        <taxon>Bacillati</taxon>
        <taxon>Actinomycetota</taxon>
        <taxon>Actinomycetes</taxon>
        <taxon>Micrococcales</taxon>
        <taxon>Cellulomonadaceae</taxon>
        <taxon>Cellulomonas</taxon>
    </lineage>
</organism>
<comment type="similarity">
    <text evidence="5">Belongs to the zinc-containing alcohol dehydrogenase family.</text>
</comment>
<feature type="compositionally biased region" description="Polar residues" evidence="6">
    <location>
        <begin position="16"/>
        <end position="42"/>
    </location>
</feature>
<comment type="caution">
    <text evidence="8">The sequence shown here is derived from an EMBL/GenBank/DDBJ whole genome shotgun (WGS) entry which is preliminary data.</text>
</comment>
<dbReference type="Pfam" id="PF00107">
    <property type="entry name" value="ADH_zinc_N"/>
    <property type="match status" value="1"/>
</dbReference>
<accession>A0A919P9E6</accession>
<dbReference type="EMBL" id="BONK01000022">
    <property type="protein sequence ID" value="GIG23674.1"/>
    <property type="molecule type" value="Genomic_DNA"/>
</dbReference>
<dbReference type="Proteomes" id="UP000632740">
    <property type="component" value="Unassembled WGS sequence"/>
</dbReference>